<dbReference type="AlphaFoldDB" id="A0A087M4D6"/>
<gene>
    <name evidence="2" type="ORF">JP75_06645</name>
</gene>
<organism evidence="2 3">
    <name type="scientific">Devosia riboflavina</name>
    <dbReference type="NCBI Taxonomy" id="46914"/>
    <lineage>
        <taxon>Bacteria</taxon>
        <taxon>Pseudomonadati</taxon>
        <taxon>Pseudomonadota</taxon>
        <taxon>Alphaproteobacteria</taxon>
        <taxon>Hyphomicrobiales</taxon>
        <taxon>Devosiaceae</taxon>
        <taxon>Devosia</taxon>
    </lineage>
</organism>
<protein>
    <submittedName>
        <fullName evidence="2">Virulence protein</fullName>
    </submittedName>
</protein>
<sequence>MFEHPSGLPYAYARHRGQRDVQGLVFHGKRPYLETTEFNDLQDVMRNRMERMGRLIAEDGDRYRGAAIIVDRDAGTVTLTEGEIYVAGDLMPVGAAFIEDVAMIGSVSVGVRMHRTYVTAEDDPSLLGLVAGADSEGEEGAAREIAHITWALADDGGEGEFYQVYLLQDGTALDQTPPPLLEGYLQALQLYDRPHGHYIVKGCRVSNLGVNAGQRTFSIEEGEANIWGRKVTRHASLRHNQPEVWDIGAVPGETHAYAGGGSHTLTLALFPLNAVTSILLTKERTVNVTRGALTNGIDALPDDSVISISSVTQGGTTYTSPADYKRTGNGVDWAAAGAEPAIGSLYSVTYRYRASVVADATTPTTITVSGGVAGGDIIVAYTYKLPRIDVLGLLPSGASTYVKGISARANPVRPLVPADVLPLCEIRNDWFNEPIIVTDKINTGVIAPTWSEFWRYVGRIDDHDRLIQQNRRKLEIDQRDPAAKRGIFVDPFTDSSFRDAGIPQNGAVGNGILQLAIEPTFYDLALPGPITLDWVEEVIIDQPLVTGCVLINPYQNFTPLPGILTLSPAVDFWTVSSTVWADDQTLEFLRGVQNWGGPLTETTVRVDRASRDEAALPFLRERSVDFVVAGFYPTEELVSLTFDGVDILPAGLDPADEDGTVRGAFTIPAGITAGSKEVIAEGSVTRAEGVFTGQGTLVVDVMRRTTTINTWTMPASTGGSETGAQGVRSGDPQAQIFVPPAVRQLVGVDFRLCAIGAEGNAILIHQTTVENGFPTNQVEAEALVSMVGAVVGWKSARYSVPVTTYPDRDTAFVVKTDDGDHSVSIAALGGFDAERQQAVTAHPYPIGPRLDSVNARTWTAHQKEAQTFRVVAAYYPVTTKVVELDDVDLVACSDLQIRAVAELPSSACSVLFEVERANGTVYRLQPYQVLQLPEYLTETVSVRALLTGTHTLSPVLFGQVQVVAGSIESEALYVTTAFPIEDAIRVTTAVKAALPSGSAKTLRYQVDGGAWSTSAVTATELSPDPTWVEHEHKIEGISGDLMRIEIKLTGGPAARPRAADFGIGII</sequence>
<comment type="caution">
    <text evidence="2">The sequence shown here is derived from an EMBL/GenBank/DDBJ whole genome shotgun (WGS) entry which is preliminary data.</text>
</comment>
<dbReference type="OrthoDB" id="2463879at2"/>
<evidence type="ECO:0000313" key="2">
    <source>
        <dbReference type="EMBL" id="KFL31739.1"/>
    </source>
</evidence>
<dbReference type="InterPro" id="IPR032096">
    <property type="entry name" value="DUF4815"/>
</dbReference>
<dbReference type="EMBL" id="JQGC01000005">
    <property type="protein sequence ID" value="KFL31739.1"/>
    <property type="molecule type" value="Genomic_DNA"/>
</dbReference>
<evidence type="ECO:0000313" key="3">
    <source>
        <dbReference type="Proteomes" id="UP000028981"/>
    </source>
</evidence>
<dbReference type="Pfam" id="PF16075">
    <property type="entry name" value="DUF4815"/>
    <property type="match status" value="1"/>
</dbReference>
<dbReference type="Proteomes" id="UP000028981">
    <property type="component" value="Unassembled WGS sequence"/>
</dbReference>
<proteinExistence type="predicted"/>
<feature type="domain" description="DUF4815" evidence="1">
    <location>
        <begin position="12"/>
        <end position="580"/>
    </location>
</feature>
<dbReference type="RefSeq" id="WP_035080742.1">
    <property type="nucleotide sequence ID" value="NZ_JQGC01000005.1"/>
</dbReference>
<reference evidence="2 3" key="1">
    <citation type="submission" date="2014-08" db="EMBL/GenBank/DDBJ databases">
        <authorList>
            <person name="Hassan Y.I."/>
            <person name="Lepp D."/>
            <person name="Zhou T."/>
        </authorList>
    </citation>
    <scope>NUCLEOTIDE SEQUENCE [LARGE SCALE GENOMIC DNA]</scope>
    <source>
        <strain evidence="2 3">IFO13584</strain>
    </source>
</reference>
<accession>A0A087M4D6</accession>
<evidence type="ECO:0000259" key="1">
    <source>
        <dbReference type="Pfam" id="PF16075"/>
    </source>
</evidence>
<dbReference type="STRING" id="46914.JP75_06645"/>
<name>A0A087M4D6_9HYPH</name>
<keyword evidence="3" id="KW-1185">Reference proteome</keyword>